<dbReference type="PRINTS" id="PR00082">
    <property type="entry name" value="GLFDHDRGNASE"/>
</dbReference>
<keyword evidence="3" id="KW-0520">NAD</keyword>
<proteinExistence type="inferred from homology"/>
<comment type="caution">
    <text evidence="6">The sequence shown here is derived from an EMBL/GenBank/DDBJ whole genome shotgun (WGS) entry which is preliminary data.</text>
</comment>
<evidence type="ECO:0000256" key="4">
    <source>
        <dbReference type="RuleBase" id="RU004417"/>
    </source>
</evidence>
<dbReference type="SUPFAM" id="SSF53223">
    <property type="entry name" value="Aminoacid dehydrogenase-like, N-terminal domain"/>
    <property type="match status" value="1"/>
</dbReference>
<gene>
    <name evidence="6" type="ORF">GCM10017783_15640</name>
</gene>
<dbReference type="InterPro" id="IPR046346">
    <property type="entry name" value="Aminoacid_DH-like_N_sf"/>
</dbReference>
<evidence type="ECO:0000313" key="6">
    <source>
        <dbReference type="EMBL" id="GHG03947.1"/>
    </source>
</evidence>
<feature type="domain" description="Glutamate/phenylalanine/leucine/valine/L-tryptophan dehydrogenase C-terminal" evidence="5">
    <location>
        <begin position="145"/>
        <end position="341"/>
    </location>
</feature>
<dbReference type="PANTHER" id="PTHR42722">
    <property type="entry name" value="LEUCINE DEHYDROGENASE"/>
    <property type="match status" value="1"/>
</dbReference>
<sequence length="347" mass="37056">MLIFDELQTRGHESLSLIQHPLTGLRAVLAVHSTVLGPAIAGVRLRQLDEESLVRSALDLSESLTLKSALAGLNYGGGACVIMPGDGDLLISKTEPHAREALFRALGRELRPLSSRVILTEDIGVTARDISFVAQETPGTLGQHTDTSRVTGYGVYRGMKAAAKYVLDNESLRGVRIAIYGLGAMGRELAEHLHREGARLIVADPRPAVVQELVEDFGATAMEPADILEAPCDIFAPCSGGSSIALQAVPRLQCRMIAGGEHHPLTRAGENAVREAGIVYIPDFAINSAGLIAAAHSCGKEEAAEQVYQNVSRICEVARHSAQPVHTVARMMAEQRISLIGGLGRRD</sequence>
<comment type="similarity">
    <text evidence="1 4">Belongs to the Glu/Leu/Phe/Val dehydrogenases family.</text>
</comment>
<dbReference type="Gene3D" id="3.40.50.720">
    <property type="entry name" value="NAD(P)-binding Rossmann-like Domain"/>
    <property type="match status" value="1"/>
</dbReference>
<dbReference type="Pfam" id="PF02812">
    <property type="entry name" value="ELFV_dehydrog_N"/>
    <property type="match status" value="1"/>
</dbReference>
<organism evidence="6 7">
    <name type="scientific">Deinococcus piscis</name>
    <dbReference type="NCBI Taxonomy" id="394230"/>
    <lineage>
        <taxon>Bacteria</taxon>
        <taxon>Thermotogati</taxon>
        <taxon>Deinococcota</taxon>
        <taxon>Deinococci</taxon>
        <taxon>Deinococcales</taxon>
        <taxon>Deinococcaceae</taxon>
        <taxon>Deinococcus</taxon>
    </lineage>
</organism>
<evidence type="ECO:0000313" key="7">
    <source>
        <dbReference type="Proteomes" id="UP000632154"/>
    </source>
</evidence>
<dbReference type="PANTHER" id="PTHR42722:SF1">
    <property type="entry name" value="VALINE DEHYDROGENASE"/>
    <property type="match status" value="1"/>
</dbReference>
<dbReference type="InterPro" id="IPR036291">
    <property type="entry name" value="NAD(P)-bd_dom_sf"/>
</dbReference>
<dbReference type="Proteomes" id="UP000632154">
    <property type="component" value="Unassembled WGS sequence"/>
</dbReference>
<keyword evidence="7" id="KW-1185">Reference proteome</keyword>
<dbReference type="PIRSF" id="PIRSF000188">
    <property type="entry name" value="Phe_leu_dh"/>
    <property type="match status" value="1"/>
</dbReference>
<dbReference type="InterPro" id="IPR016211">
    <property type="entry name" value="Glu/Phe/Leu/Val/Trp_DH_bac/arc"/>
</dbReference>
<accession>A0ABQ3K6F3</accession>
<dbReference type="Pfam" id="PF00208">
    <property type="entry name" value="ELFV_dehydrog"/>
    <property type="match status" value="1"/>
</dbReference>
<evidence type="ECO:0000256" key="3">
    <source>
        <dbReference type="ARBA" id="ARBA00023027"/>
    </source>
</evidence>
<dbReference type="InterPro" id="IPR006096">
    <property type="entry name" value="Glu/Leu/Phe/Val/Trp_DH_C"/>
</dbReference>
<dbReference type="SUPFAM" id="SSF51735">
    <property type="entry name" value="NAD(P)-binding Rossmann-fold domains"/>
    <property type="match status" value="1"/>
</dbReference>
<protein>
    <submittedName>
        <fullName evidence="6">Branched-chain amino acid dehydrogenase</fullName>
    </submittedName>
</protein>
<evidence type="ECO:0000256" key="2">
    <source>
        <dbReference type="ARBA" id="ARBA00023002"/>
    </source>
</evidence>
<reference evidence="7" key="1">
    <citation type="journal article" date="2019" name="Int. J. Syst. Evol. Microbiol.">
        <title>The Global Catalogue of Microorganisms (GCM) 10K type strain sequencing project: providing services to taxonomists for standard genome sequencing and annotation.</title>
        <authorList>
            <consortium name="The Broad Institute Genomics Platform"/>
            <consortium name="The Broad Institute Genome Sequencing Center for Infectious Disease"/>
            <person name="Wu L."/>
            <person name="Ma J."/>
        </authorList>
    </citation>
    <scope>NUCLEOTIDE SEQUENCE [LARGE SCALE GENOMIC DNA]</scope>
    <source>
        <strain evidence="7">CGMCC 1.18439</strain>
    </source>
</reference>
<name>A0ABQ3K6F3_9DEIO</name>
<keyword evidence="2 4" id="KW-0560">Oxidoreductase</keyword>
<dbReference type="SMART" id="SM00839">
    <property type="entry name" value="ELFV_dehydrog"/>
    <property type="match status" value="1"/>
</dbReference>
<dbReference type="EMBL" id="BNAL01000018">
    <property type="protein sequence ID" value="GHG03947.1"/>
    <property type="molecule type" value="Genomic_DNA"/>
</dbReference>
<evidence type="ECO:0000256" key="1">
    <source>
        <dbReference type="ARBA" id="ARBA00006382"/>
    </source>
</evidence>
<evidence type="ECO:0000259" key="5">
    <source>
        <dbReference type="SMART" id="SM00839"/>
    </source>
</evidence>
<dbReference type="InterPro" id="IPR006095">
    <property type="entry name" value="Glu/Leu/Phe/Val/Trp_DH"/>
</dbReference>
<dbReference type="InterPro" id="IPR006097">
    <property type="entry name" value="Glu/Leu/Phe/Val/Trp_DH_dimer"/>
</dbReference>
<dbReference type="RefSeq" id="WP_189643131.1">
    <property type="nucleotide sequence ID" value="NZ_BNAL01000018.1"/>
</dbReference>
<dbReference type="CDD" id="cd01075">
    <property type="entry name" value="NAD_bind_Leu_Phe_Val_DH"/>
    <property type="match status" value="1"/>
</dbReference>
<dbReference type="Gene3D" id="3.40.50.10860">
    <property type="entry name" value="Leucine Dehydrogenase, chain A, domain 1"/>
    <property type="match status" value="1"/>
</dbReference>